<gene>
    <name evidence="1" type="ORF">SAMN04487818_107117</name>
</gene>
<reference evidence="2" key="1">
    <citation type="submission" date="2016-10" db="EMBL/GenBank/DDBJ databases">
        <authorList>
            <person name="Varghese N."/>
            <person name="Submissions S."/>
        </authorList>
    </citation>
    <scope>NUCLEOTIDE SEQUENCE [LARGE SCALE GENOMIC DNA]</scope>
    <source>
        <strain evidence="2">DSM 44260</strain>
    </source>
</reference>
<dbReference type="EMBL" id="FOGI01000007">
    <property type="protein sequence ID" value="SES06628.1"/>
    <property type="molecule type" value="Genomic_DNA"/>
</dbReference>
<accession>A0A1H9UBJ6</accession>
<evidence type="ECO:0000313" key="2">
    <source>
        <dbReference type="Proteomes" id="UP000199051"/>
    </source>
</evidence>
<dbReference type="STRING" id="155974.SAMN04487818_107117"/>
<proteinExistence type="predicted"/>
<organism evidence="1 2">
    <name type="scientific">Actinokineospora terrae</name>
    <dbReference type="NCBI Taxonomy" id="155974"/>
    <lineage>
        <taxon>Bacteria</taxon>
        <taxon>Bacillati</taxon>
        <taxon>Actinomycetota</taxon>
        <taxon>Actinomycetes</taxon>
        <taxon>Pseudonocardiales</taxon>
        <taxon>Pseudonocardiaceae</taxon>
        <taxon>Actinokineospora</taxon>
    </lineage>
</organism>
<evidence type="ECO:0000313" key="1">
    <source>
        <dbReference type="EMBL" id="SES06628.1"/>
    </source>
</evidence>
<keyword evidence="2" id="KW-1185">Reference proteome</keyword>
<protein>
    <submittedName>
        <fullName evidence="1">Uncharacterized protein</fullName>
    </submittedName>
</protein>
<name>A0A1H9UBJ6_9PSEU</name>
<dbReference type="Proteomes" id="UP000199051">
    <property type="component" value="Unassembled WGS sequence"/>
</dbReference>
<dbReference type="AlphaFoldDB" id="A0A1H9UBJ6"/>
<sequence length="201" mass="21819">MATSDRVVRYLGSTKNLVGCVAGLGGVGLHLTGFAGAYWLPVIGALYLVGALAAPPERIQLSVDPALEASRLRADLDALLAKVRAETKRMPEGALDRLEHIGEVLGAVLSRPDDLAADPETSHSVTRLVRVDVPLAVETYLNLPWWIGVAKRSNTRSAAGELLAQLDLLDLDAEKVATHFYADDLRRQSDHTRYLEDRAED</sequence>
<dbReference type="RefSeq" id="WP_092779368.1">
    <property type="nucleotide sequence ID" value="NZ_FOGI01000007.1"/>
</dbReference>